<dbReference type="PANTHER" id="PTHR33050">
    <property type="entry name" value="REVERSE TRANSCRIPTASE DOMAIN-CONTAINING PROTEIN"/>
    <property type="match status" value="1"/>
</dbReference>
<evidence type="ECO:0000313" key="1">
    <source>
        <dbReference type="EMBL" id="KAL0194646.1"/>
    </source>
</evidence>
<proteinExistence type="predicted"/>
<dbReference type="InterPro" id="IPR043502">
    <property type="entry name" value="DNA/RNA_pol_sf"/>
</dbReference>
<feature type="non-terminal residue" evidence="1">
    <location>
        <position position="1"/>
    </location>
</feature>
<dbReference type="AlphaFoldDB" id="A0ABD0R8D3"/>
<dbReference type="InterPro" id="IPR043128">
    <property type="entry name" value="Rev_trsase/Diguanyl_cyclase"/>
</dbReference>
<dbReference type="Gene3D" id="3.10.10.10">
    <property type="entry name" value="HIV Type 1 Reverse Transcriptase, subunit A, domain 1"/>
    <property type="match status" value="1"/>
</dbReference>
<dbReference type="Gene3D" id="3.30.70.270">
    <property type="match status" value="1"/>
</dbReference>
<evidence type="ECO:0000313" key="2">
    <source>
        <dbReference type="Proteomes" id="UP001529510"/>
    </source>
</evidence>
<dbReference type="InterPro" id="IPR052055">
    <property type="entry name" value="Hepadnavirus_pol/RT"/>
</dbReference>
<feature type="non-terminal residue" evidence="1">
    <location>
        <position position="294"/>
    </location>
</feature>
<gene>
    <name evidence="1" type="ORF">M9458_008218</name>
</gene>
<name>A0ABD0R8D3_CIRMR</name>
<accession>A0ABD0R8D3</accession>
<protein>
    <submittedName>
        <fullName evidence="1">Uncharacterized protein</fullName>
    </submittedName>
</protein>
<reference evidence="1 2" key="1">
    <citation type="submission" date="2024-05" db="EMBL/GenBank/DDBJ databases">
        <title>Genome sequencing and assembly of Indian major carp, Cirrhinus mrigala (Hamilton, 1822).</title>
        <authorList>
            <person name="Mohindra V."/>
            <person name="Chowdhury L.M."/>
            <person name="Lal K."/>
            <person name="Jena J.K."/>
        </authorList>
    </citation>
    <scope>NUCLEOTIDE SEQUENCE [LARGE SCALE GENOMIC DNA]</scope>
    <source>
        <strain evidence="1">CM1030</strain>
        <tissue evidence="1">Blood</tissue>
    </source>
</reference>
<dbReference type="PANTHER" id="PTHR33050:SF7">
    <property type="entry name" value="RIBONUCLEASE H"/>
    <property type="match status" value="1"/>
</dbReference>
<dbReference type="Proteomes" id="UP001529510">
    <property type="component" value="Unassembled WGS sequence"/>
</dbReference>
<keyword evidence="2" id="KW-1185">Reference proteome</keyword>
<dbReference type="SUPFAM" id="SSF56672">
    <property type="entry name" value="DNA/RNA polymerases"/>
    <property type="match status" value="1"/>
</dbReference>
<comment type="caution">
    <text evidence="1">The sequence shown here is derived from an EMBL/GenBank/DDBJ whole genome shotgun (WGS) entry which is preliminary data.</text>
</comment>
<dbReference type="EMBL" id="JAMKFB020000004">
    <property type="protein sequence ID" value="KAL0194646.1"/>
    <property type="molecule type" value="Genomic_DNA"/>
</dbReference>
<sequence>GDGECWTGQSRTALTLPSRQMLSNVLLTLPLPKRRHRHSDTASDRLRDAQAGSLRSPFAAPLRVRQWSPLPIPSRWLLRTIRLGYTIQFRGVHFTSVEAADAPVLNAVVATLLAKDAIQLAPPADMKAGFYSPYFIVPMKGGGYDRSWICVLPFKMLMLKHTFGCVRPQDWFAATDLKDMYFHAIIFPCHRPFLRFTSEGRACQHKVLPFGLSLSPRVSTEVTEAALVPLREQGIRTLNYFNDWLMLAQSQDQLCELEVFTEDPRPEDPGPVRVRVYILNGQPVPGRVPIYYLG</sequence>
<organism evidence="1 2">
    <name type="scientific">Cirrhinus mrigala</name>
    <name type="common">Mrigala</name>
    <dbReference type="NCBI Taxonomy" id="683832"/>
    <lineage>
        <taxon>Eukaryota</taxon>
        <taxon>Metazoa</taxon>
        <taxon>Chordata</taxon>
        <taxon>Craniata</taxon>
        <taxon>Vertebrata</taxon>
        <taxon>Euteleostomi</taxon>
        <taxon>Actinopterygii</taxon>
        <taxon>Neopterygii</taxon>
        <taxon>Teleostei</taxon>
        <taxon>Ostariophysi</taxon>
        <taxon>Cypriniformes</taxon>
        <taxon>Cyprinidae</taxon>
        <taxon>Labeoninae</taxon>
        <taxon>Labeonini</taxon>
        <taxon>Cirrhinus</taxon>
    </lineage>
</organism>